<dbReference type="PANTHER" id="PTHR30005:SF0">
    <property type="entry name" value="RETROGRADE REGULATION PROTEIN 2"/>
    <property type="match status" value="1"/>
</dbReference>
<dbReference type="CDD" id="cd24006">
    <property type="entry name" value="ASKHA_NBD_PPX_GppA"/>
    <property type="match status" value="1"/>
</dbReference>
<comment type="similarity">
    <text evidence="1">Belongs to the GppA/Ppx family.</text>
</comment>
<comment type="caution">
    <text evidence="4">The sequence shown here is derived from an EMBL/GenBank/DDBJ whole genome shotgun (WGS) entry which is preliminary data.</text>
</comment>
<dbReference type="Gene3D" id="1.10.3210.10">
    <property type="entry name" value="Hypothetical protein af1432"/>
    <property type="match status" value="1"/>
</dbReference>
<evidence type="ECO:0000256" key="1">
    <source>
        <dbReference type="ARBA" id="ARBA00007125"/>
    </source>
</evidence>
<name>A0ABT1S2A2_9FIRM</name>
<dbReference type="EMBL" id="JANFZH010000036">
    <property type="protein sequence ID" value="MCQ4841053.1"/>
    <property type="molecule type" value="Genomic_DNA"/>
</dbReference>
<proteinExistence type="inferred from homology"/>
<gene>
    <name evidence="4" type="ORF">NE695_14145</name>
</gene>
<dbReference type="InterPro" id="IPR050273">
    <property type="entry name" value="GppA/Ppx_hydrolase"/>
</dbReference>
<dbReference type="Pfam" id="PF21447">
    <property type="entry name" value="Ppx-GppA_III"/>
    <property type="match status" value="1"/>
</dbReference>
<sequence length="517" mass="57657">MNKKYAARAAAVIEIGSNNVRMQISQMSKGVFSTLDNLEYPVNLGHDVFGDGYISFDSLRELSAVLGKFSEALLSYGIEKPKVISCTVMREAKNRSLAADQLKVRNGMNVSVLEDSEEKAYLYSEIVQKLENAEYLKNCHSLIAFIGSGSIGIAVYDGNKVIYSQNISMGALKLHDVMAKLHRDVDDFHQIIEEYLDTVLNRIHISEFHIQNLILTGSEIHQIARLCGAKGDGAPYRIETKKLTSLYYTIRSMSPESIGQRYGISTEKAAVFYSALSIYCGMLRFCKEASGIISPAVDISEAVARYLLAPKTAPDFRAYLRESALACAEVTAKRFGCNLEHSERTSSFSCKLFDKLKKLHGLDPSKRLILELASLLHSCGSYVSVRQHNKCTYDLIKGMDIFGLRQLEVSEIAFVAGSITENFAAESNSEFVLLPEEEKIIISKLAAIFRMANALDKSHQGKLSNLRVNLEEDRVLFRADAVDGNYMLERWAFEESAGFFKNVFGLSPELIVKLDMI</sequence>
<organism evidence="4 5">
    <name type="scientific">Neglectibacter timonensis</name>
    <dbReference type="NCBI Taxonomy" id="1776382"/>
    <lineage>
        <taxon>Bacteria</taxon>
        <taxon>Bacillati</taxon>
        <taxon>Bacillota</taxon>
        <taxon>Clostridia</taxon>
        <taxon>Eubacteriales</taxon>
        <taxon>Oscillospiraceae</taxon>
        <taxon>Neglectibacter</taxon>
    </lineage>
</organism>
<reference evidence="4 5" key="1">
    <citation type="submission" date="2022-06" db="EMBL/GenBank/DDBJ databases">
        <title>Isolation of gut microbiota from human fecal samples.</title>
        <authorList>
            <person name="Pamer E.G."/>
            <person name="Barat B."/>
            <person name="Waligurski E."/>
            <person name="Medina S."/>
            <person name="Paddock L."/>
            <person name="Mostad J."/>
        </authorList>
    </citation>
    <scope>NUCLEOTIDE SEQUENCE [LARGE SCALE GENOMIC DNA]</scope>
    <source>
        <strain evidence="4 5">DFI.9.73</strain>
    </source>
</reference>
<protein>
    <submittedName>
        <fullName evidence="4">Phosphatase</fullName>
    </submittedName>
</protein>
<dbReference type="PANTHER" id="PTHR30005">
    <property type="entry name" value="EXOPOLYPHOSPHATASE"/>
    <property type="match status" value="1"/>
</dbReference>
<dbReference type="Gene3D" id="3.30.420.150">
    <property type="entry name" value="Exopolyphosphatase. Domain 2"/>
    <property type="match status" value="1"/>
</dbReference>
<evidence type="ECO:0000313" key="5">
    <source>
        <dbReference type="Proteomes" id="UP001524473"/>
    </source>
</evidence>
<dbReference type="Gene3D" id="3.30.420.40">
    <property type="match status" value="1"/>
</dbReference>
<evidence type="ECO:0000313" key="4">
    <source>
        <dbReference type="EMBL" id="MCQ4841053.1"/>
    </source>
</evidence>
<dbReference type="InterPro" id="IPR003695">
    <property type="entry name" value="Ppx_GppA_N"/>
</dbReference>
<dbReference type="InterPro" id="IPR043129">
    <property type="entry name" value="ATPase_NBD"/>
</dbReference>
<keyword evidence="5" id="KW-1185">Reference proteome</keyword>
<dbReference type="Proteomes" id="UP001524473">
    <property type="component" value="Unassembled WGS sequence"/>
</dbReference>
<dbReference type="SUPFAM" id="SSF53067">
    <property type="entry name" value="Actin-like ATPase domain"/>
    <property type="match status" value="2"/>
</dbReference>
<dbReference type="Pfam" id="PF02541">
    <property type="entry name" value="Ppx-GppA"/>
    <property type="match status" value="1"/>
</dbReference>
<dbReference type="SUPFAM" id="SSF109604">
    <property type="entry name" value="HD-domain/PDEase-like"/>
    <property type="match status" value="1"/>
</dbReference>
<dbReference type="RefSeq" id="WP_066866134.1">
    <property type="nucleotide sequence ID" value="NZ_CABKVV010000014.1"/>
</dbReference>
<evidence type="ECO:0000259" key="2">
    <source>
        <dbReference type="Pfam" id="PF02541"/>
    </source>
</evidence>
<feature type="domain" description="Ppx/GppA phosphatase C-terminal" evidence="3">
    <location>
        <begin position="328"/>
        <end position="474"/>
    </location>
</feature>
<dbReference type="GeneID" id="90533220"/>
<evidence type="ECO:0000259" key="3">
    <source>
        <dbReference type="Pfam" id="PF21447"/>
    </source>
</evidence>
<accession>A0ABT1S2A2</accession>
<dbReference type="InterPro" id="IPR048950">
    <property type="entry name" value="Ppx_GppA_C"/>
</dbReference>
<feature type="domain" description="Ppx/GppA phosphatase N-terminal" evidence="2">
    <location>
        <begin position="24"/>
        <end position="295"/>
    </location>
</feature>